<dbReference type="Pfam" id="PF06044">
    <property type="entry name" value="DpnI"/>
    <property type="match status" value="1"/>
</dbReference>
<dbReference type="AlphaFoldDB" id="A0A645J6R2"/>
<dbReference type="Pfam" id="PF17726">
    <property type="entry name" value="DpnI_C"/>
    <property type="match status" value="1"/>
</dbReference>
<feature type="domain" description="Dam-replacing protein HTH" evidence="1">
    <location>
        <begin position="86"/>
        <end position="153"/>
    </location>
</feature>
<evidence type="ECO:0000313" key="2">
    <source>
        <dbReference type="EMBL" id="MPN56164.1"/>
    </source>
</evidence>
<dbReference type="EC" id="3.1.21.4" evidence="2"/>
<dbReference type="InterPro" id="IPR036388">
    <property type="entry name" value="WH-like_DNA-bd_sf"/>
</dbReference>
<dbReference type="GO" id="GO:0009036">
    <property type="term" value="F:type II site-specific deoxyribonuclease activity"/>
    <property type="evidence" value="ECO:0007669"/>
    <property type="project" value="UniProtKB-EC"/>
</dbReference>
<dbReference type="Gene3D" id="3.40.210.30">
    <property type="entry name" value="Dam replacing family, catalytic PD-(D/E)XK domain"/>
    <property type="match status" value="1"/>
</dbReference>
<accession>A0A645J6R2</accession>
<name>A0A645J6R2_9ZZZZ</name>
<dbReference type="InterPro" id="IPR010324">
    <property type="entry name" value="DRP"/>
</dbReference>
<gene>
    <name evidence="2" type="primary">dpnC</name>
    <name evidence="2" type="ORF">SDC9_203850</name>
</gene>
<sequence length="157" mass="18026">MSHNGKSVSDFIVVPKHFFVPEIIEKRRPLSQSAKRAGWMGCNILLDAIPKQGRIFIVRGGKAEDRKEVSRRLNGAHALEIKDIAARGWLLDVLACVNAMPEDFFTLRQIYGFENELMAKHGANHNVRAKIRQQLQILRDRGYVEFLGRGNYRRLEK</sequence>
<dbReference type="EMBL" id="VSSQ01126197">
    <property type="protein sequence ID" value="MPN56164.1"/>
    <property type="molecule type" value="Genomic_DNA"/>
</dbReference>
<comment type="caution">
    <text evidence="2">The sequence shown here is derived from an EMBL/GenBank/DDBJ whole genome shotgun (WGS) entry which is preliminary data.</text>
</comment>
<protein>
    <submittedName>
        <fullName evidence="2">Type-2 restriction enzyme DpnI</fullName>
        <ecNumber evidence="2">3.1.21.4</ecNumber>
    </submittedName>
</protein>
<organism evidence="2">
    <name type="scientific">bioreactor metagenome</name>
    <dbReference type="NCBI Taxonomy" id="1076179"/>
    <lineage>
        <taxon>unclassified sequences</taxon>
        <taxon>metagenomes</taxon>
        <taxon>ecological metagenomes</taxon>
    </lineage>
</organism>
<proteinExistence type="predicted"/>
<keyword evidence="2" id="KW-0378">Hydrolase</keyword>
<dbReference type="InterPro" id="IPR041368">
    <property type="entry name" value="DRP_C"/>
</dbReference>
<dbReference type="InterPro" id="IPR043025">
    <property type="entry name" value="DRP_PD-(D/E)XK_dom"/>
</dbReference>
<dbReference type="Gene3D" id="1.10.10.10">
    <property type="entry name" value="Winged helix-like DNA-binding domain superfamily/Winged helix DNA-binding domain"/>
    <property type="match status" value="1"/>
</dbReference>
<evidence type="ECO:0000259" key="1">
    <source>
        <dbReference type="Pfam" id="PF17726"/>
    </source>
</evidence>
<reference evidence="2" key="1">
    <citation type="submission" date="2019-08" db="EMBL/GenBank/DDBJ databases">
        <authorList>
            <person name="Kucharzyk K."/>
            <person name="Murdoch R.W."/>
            <person name="Higgins S."/>
            <person name="Loffler F."/>
        </authorList>
    </citation>
    <scope>NUCLEOTIDE SEQUENCE</scope>
</reference>